<dbReference type="Proteomes" id="UP001222325">
    <property type="component" value="Unassembled WGS sequence"/>
</dbReference>
<dbReference type="EMBL" id="JARJCN010000024">
    <property type="protein sequence ID" value="KAJ7089199.1"/>
    <property type="molecule type" value="Genomic_DNA"/>
</dbReference>
<comment type="caution">
    <text evidence="2">The sequence shown here is derived from an EMBL/GenBank/DDBJ whole genome shotgun (WGS) entry which is preliminary data.</text>
</comment>
<dbReference type="AlphaFoldDB" id="A0AAD6U566"/>
<accession>A0AAD6U566</accession>
<evidence type="ECO:0000313" key="3">
    <source>
        <dbReference type="Proteomes" id="UP001222325"/>
    </source>
</evidence>
<sequence length="250" mass="27459">MSHGPAYAVVVLPHRPHRAHSHLVDRMQVHLPSSSSRISDNTTAHVDAAILRTAQSVASRSLALTRTLSQPHCPTLPTPPTRSSCGTRRAARESGERLLARLGVGDVSVSVPPESRSAHRCRSPPRVLAVPARVTGPSAPNFNWCDNASPRSRRRNTQNPCRYGLRVVLRLPADRLRHVGAEQRLENRPKPALPPQPPTLRSQAQIQWHCCCRSRHTPCLPAVSVMSARRTHCASPSLTDAWAELGRGRL</sequence>
<evidence type="ECO:0000256" key="1">
    <source>
        <dbReference type="SAM" id="MobiDB-lite"/>
    </source>
</evidence>
<protein>
    <submittedName>
        <fullName evidence="2">Uncharacterized protein</fullName>
    </submittedName>
</protein>
<keyword evidence="3" id="KW-1185">Reference proteome</keyword>
<gene>
    <name evidence="2" type="ORF">B0H15DRAFT_949181</name>
</gene>
<evidence type="ECO:0000313" key="2">
    <source>
        <dbReference type="EMBL" id="KAJ7089199.1"/>
    </source>
</evidence>
<name>A0AAD6U566_9AGAR</name>
<organism evidence="2 3">
    <name type="scientific">Mycena belliarum</name>
    <dbReference type="NCBI Taxonomy" id="1033014"/>
    <lineage>
        <taxon>Eukaryota</taxon>
        <taxon>Fungi</taxon>
        <taxon>Dikarya</taxon>
        <taxon>Basidiomycota</taxon>
        <taxon>Agaricomycotina</taxon>
        <taxon>Agaricomycetes</taxon>
        <taxon>Agaricomycetidae</taxon>
        <taxon>Agaricales</taxon>
        <taxon>Marasmiineae</taxon>
        <taxon>Mycenaceae</taxon>
        <taxon>Mycena</taxon>
    </lineage>
</organism>
<feature type="region of interest" description="Disordered" evidence="1">
    <location>
        <begin position="69"/>
        <end position="88"/>
    </location>
</feature>
<proteinExistence type="predicted"/>
<reference evidence="2" key="1">
    <citation type="submission" date="2023-03" db="EMBL/GenBank/DDBJ databases">
        <title>Massive genome expansion in bonnet fungi (Mycena s.s.) driven by repeated elements and novel gene families across ecological guilds.</title>
        <authorList>
            <consortium name="Lawrence Berkeley National Laboratory"/>
            <person name="Harder C.B."/>
            <person name="Miyauchi S."/>
            <person name="Viragh M."/>
            <person name="Kuo A."/>
            <person name="Thoen E."/>
            <person name="Andreopoulos B."/>
            <person name="Lu D."/>
            <person name="Skrede I."/>
            <person name="Drula E."/>
            <person name="Henrissat B."/>
            <person name="Morin E."/>
            <person name="Kohler A."/>
            <person name="Barry K."/>
            <person name="LaButti K."/>
            <person name="Morin E."/>
            <person name="Salamov A."/>
            <person name="Lipzen A."/>
            <person name="Mereny Z."/>
            <person name="Hegedus B."/>
            <person name="Baldrian P."/>
            <person name="Stursova M."/>
            <person name="Weitz H."/>
            <person name="Taylor A."/>
            <person name="Grigoriev I.V."/>
            <person name="Nagy L.G."/>
            <person name="Martin F."/>
            <person name="Kauserud H."/>
        </authorList>
    </citation>
    <scope>NUCLEOTIDE SEQUENCE</scope>
    <source>
        <strain evidence="2">CBHHK173m</strain>
    </source>
</reference>